<comment type="similarity">
    <text evidence="2">Belongs to the COG1 family.</text>
</comment>
<evidence type="ECO:0000256" key="3">
    <source>
        <dbReference type="ARBA" id="ARBA00020978"/>
    </source>
</evidence>
<dbReference type="InterPro" id="IPR033370">
    <property type="entry name" value="COG1"/>
</dbReference>
<dbReference type="Pfam" id="PF08700">
    <property type="entry name" value="VPS51_Exo84_N"/>
    <property type="match status" value="1"/>
</dbReference>
<evidence type="ECO:0000313" key="9">
    <source>
        <dbReference type="EMBL" id="SAM07727.1"/>
    </source>
</evidence>
<evidence type="ECO:0000256" key="7">
    <source>
        <dbReference type="ARBA" id="ARBA00023136"/>
    </source>
</evidence>
<reference evidence="9" key="1">
    <citation type="submission" date="2016-04" db="EMBL/GenBank/DDBJ databases">
        <authorList>
            <person name="Evans L.H."/>
            <person name="Alamgir A."/>
            <person name="Owens N."/>
            <person name="Weber N.D."/>
            <person name="Virtaneva K."/>
            <person name="Barbian K."/>
            <person name="Babar A."/>
            <person name="Rosenke K."/>
        </authorList>
    </citation>
    <scope>NUCLEOTIDE SEQUENCE [LARGE SCALE GENOMIC DNA]</scope>
    <source>
        <strain evidence="9">CBS 101.48</strain>
    </source>
</reference>
<dbReference type="GO" id="GO:0006891">
    <property type="term" value="P:intra-Golgi vesicle-mediated transport"/>
    <property type="evidence" value="ECO:0007669"/>
    <property type="project" value="InterPro"/>
</dbReference>
<dbReference type="AlphaFoldDB" id="A0A168S2T9"/>
<evidence type="ECO:0000313" key="10">
    <source>
        <dbReference type="Proteomes" id="UP000078561"/>
    </source>
</evidence>
<evidence type="ECO:0000256" key="6">
    <source>
        <dbReference type="ARBA" id="ARBA00023034"/>
    </source>
</evidence>
<evidence type="ECO:0000256" key="4">
    <source>
        <dbReference type="ARBA" id="ARBA00022448"/>
    </source>
</evidence>
<dbReference type="GO" id="GO:0015031">
    <property type="term" value="P:protein transport"/>
    <property type="evidence" value="ECO:0007669"/>
    <property type="project" value="UniProtKB-KW"/>
</dbReference>
<dbReference type="OrthoDB" id="46189at2759"/>
<keyword evidence="5" id="KW-0653">Protein transport</keyword>
<dbReference type="GO" id="GO:0000139">
    <property type="term" value="C:Golgi membrane"/>
    <property type="evidence" value="ECO:0007669"/>
    <property type="project" value="UniProtKB-SubCell"/>
</dbReference>
<keyword evidence="4" id="KW-0813">Transport</keyword>
<dbReference type="PANTHER" id="PTHR31658:SF0">
    <property type="entry name" value="CONSERVED OLIGOMERIC GOLGI COMPLEX SUBUNIT 1"/>
    <property type="match status" value="1"/>
</dbReference>
<dbReference type="GO" id="GO:0017119">
    <property type="term" value="C:Golgi transport complex"/>
    <property type="evidence" value="ECO:0007669"/>
    <property type="project" value="InterPro"/>
</dbReference>
<dbReference type="InParanoid" id="A0A168S2T9"/>
<evidence type="ECO:0000256" key="5">
    <source>
        <dbReference type="ARBA" id="ARBA00022927"/>
    </source>
</evidence>
<sequence>MSTRLDHSSSTPSPPPVPKKDDDPDTYLAEASVAEVRAFEKRTRQNVETRKKELRSMVGEQYVDLIAAADTIIDMEKKANLIQQKLERMQGACDVHAIQRQAAQIHQSEEKEHSSQDQKQQQLYILASLIKSLADVPEQIWHALESHQHLQAGCLYTLAQKVHEYLETEDSFMVDIDVAFPVIQRQWDAISFFRPQIIQKSIQHLRLCVLEPEVSMHIGTAGNIYAYTYDWYSLQDVAKVLVGLILMDGMTTKATLELVLEMRTKAINDLIQQSINKENADLPDQRLSRLLREIALTIQRTLVHIHSIYLSAPSNQSLLTLYASQLQTSFTIPTHTKSSSPADNNSHHRRISISGSSSAGAAAARLFSPSTNAHLLIRYLPQSIQQFTPRLDTGLDTTLTDQTITDLTQRWLENIKQQMDTHLGTILHPITTTHKLLELRTRVWDLLHHDEYKGGRTLWLKICQELLGGQVSSIYDTMFRSSFNRHARIIIDTGCKLIGDQPNQEIWPLISDHLQGYATKNGFELAPKIWSNGESRPGGHYQVSVFSLPTLSSTSAISSFNKALTEAATEQTPDAMAIKDYFQKQCEQANEHYITGLYDLLTKLKASDEKNKAIELAMWTGRVARLISEESKELSRALAFPLATGREDDQREEDLFALKSGSGKDPTYARLQDQFMGIYRASHQPWMEATCRRFGQQLSSVLQSTPWDDRCPAIAVWENMADGDKDMILLPTMATNATQRVLFGVCEAIQGIQSTRLEKVVLHTLCHDLHETLVQTLDTFLADDALVISEKGALQLMFDLYFLNRVVNQADAASSLTSSLKAKIDPINWAVFEPYYDDNVELFYLRQTLLLGVLVRPNSGTFERTRKAMAGNQQHYNVLPLAPQAQRFTLLPIGSSIRIR</sequence>
<proteinExistence type="inferred from homology"/>
<evidence type="ECO:0000256" key="8">
    <source>
        <dbReference type="SAM" id="MobiDB-lite"/>
    </source>
</evidence>
<feature type="compositionally biased region" description="Polar residues" evidence="8">
    <location>
        <begin position="333"/>
        <end position="344"/>
    </location>
</feature>
<dbReference type="Proteomes" id="UP000078561">
    <property type="component" value="Unassembled WGS sequence"/>
</dbReference>
<dbReference type="STRING" id="4829.A0A168S2T9"/>
<dbReference type="OMA" id="DNPRRQT"/>
<accession>A0A168S2T9</accession>
<name>A0A168S2T9_ABSGL</name>
<organism evidence="9">
    <name type="scientific">Absidia glauca</name>
    <name type="common">Pin mould</name>
    <dbReference type="NCBI Taxonomy" id="4829"/>
    <lineage>
        <taxon>Eukaryota</taxon>
        <taxon>Fungi</taxon>
        <taxon>Fungi incertae sedis</taxon>
        <taxon>Mucoromycota</taxon>
        <taxon>Mucoromycotina</taxon>
        <taxon>Mucoromycetes</taxon>
        <taxon>Mucorales</taxon>
        <taxon>Cunninghamellaceae</taxon>
        <taxon>Absidia</taxon>
    </lineage>
</organism>
<dbReference type="PANTHER" id="PTHR31658">
    <property type="entry name" value="CONSERVED OLIGOMERIC GOLGI COMPLEX SUBUNIT 1"/>
    <property type="match status" value="1"/>
</dbReference>
<evidence type="ECO:0000256" key="1">
    <source>
        <dbReference type="ARBA" id="ARBA00004395"/>
    </source>
</evidence>
<comment type="subcellular location">
    <subcellularLocation>
        <location evidence="1">Golgi apparatus membrane</location>
        <topology evidence="1">Peripheral membrane protein</topology>
    </subcellularLocation>
</comment>
<keyword evidence="10" id="KW-1185">Reference proteome</keyword>
<keyword evidence="7" id="KW-0472">Membrane</keyword>
<feature type="region of interest" description="Disordered" evidence="8">
    <location>
        <begin position="333"/>
        <end position="354"/>
    </location>
</feature>
<dbReference type="EMBL" id="LT554852">
    <property type="protein sequence ID" value="SAM07727.1"/>
    <property type="molecule type" value="Genomic_DNA"/>
</dbReference>
<protein>
    <recommendedName>
        <fullName evidence="3">Conserved oligomeric Golgi complex subunit 1</fullName>
    </recommendedName>
</protein>
<keyword evidence="6" id="KW-0333">Golgi apparatus</keyword>
<gene>
    <name evidence="9" type="primary">ABSGL_13384.1 scaffold 14161</name>
</gene>
<evidence type="ECO:0000256" key="2">
    <source>
        <dbReference type="ARBA" id="ARBA00006653"/>
    </source>
</evidence>
<feature type="region of interest" description="Disordered" evidence="8">
    <location>
        <begin position="1"/>
        <end position="25"/>
    </location>
</feature>